<feature type="transmembrane region" description="Helical" evidence="6">
    <location>
        <begin position="137"/>
        <end position="163"/>
    </location>
</feature>
<evidence type="ECO:0000256" key="3">
    <source>
        <dbReference type="ARBA" id="ARBA00022989"/>
    </source>
</evidence>
<comment type="caution">
    <text evidence="8">The sequence shown here is derived from an EMBL/GenBank/DDBJ whole genome shotgun (WGS) entry which is preliminary data.</text>
</comment>
<reference evidence="8 9" key="1">
    <citation type="journal article" date="2015" name="Genome Biol. Evol.">
        <title>Comparative Genomics of a Bacterivorous Green Alga Reveals Evolutionary Causalities and Consequences of Phago-Mixotrophic Mode of Nutrition.</title>
        <authorList>
            <person name="Burns J.A."/>
            <person name="Paasch A."/>
            <person name="Narechania A."/>
            <person name="Kim E."/>
        </authorList>
    </citation>
    <scope>NUCLEOTIDE SEQUENCE [LARGE SCALE GENOMIC DNA]</scope>
    <source>
        <strain evidence="8 9">PLY_AMNH</strain>
    </source>
</reference>
<feature type="transmembrane region" description="Helical" evidence="6">
    <location>
        <begin position="183"/>
        <end position="203"/>
    </location>
</feature>
<feature type="region of interest" description="Disordered" evidence="5">
    <location>
        <begin position="25"/>
        <end position="49"/>
    </location>
</feature>
<name>A0AAE0CBR4_9CHLO</name>
<dbReference type="GO" id="GO:0005248">
    <property type="term" value="F:voltage-gated sodium channel activity"/>
    <property type="evidence" value="ECO:0007669"/>
    <property type="project" value="TreeGrafter"/>
</dbReference>
<dbReference type="EMBL" id="LGRX02026186">
    <property type="protein sequence ID" value="KAK3251210.1"/>
    <property type="molecule type" value="Genomic_DNA"/>
</dbReference>
<dbReference type="GO" id="GO:0001518">
    <property type="term" value="C:voltage-gated sodium channel complex"/>
    <property type="evidence" value="ECO:0007669"/>
    <property type="project" value="TreeGrafter"/>
</dbReference>
<dbReference type="InterPro" id="IPR043203">
    <property type="entry name" value="VGCC_Ca_Na"/>
</dbReference>
<keyword evidence="9" id="KW-1185">Reference proteome</keyword>
<dbReference type="AlphaFoldDB" id="A0AAE0CBR4"/>
<dbReference type="InterPro" id="IPR027359">
    <property type="entry name" value="Volt_channel_dom_sf"/>
</dbReference>
<evidence type="ECO:0000256" key="6">
    <source>
        <dbReference type="SAM" id="Phobius"/>
    </source>
</evidence>
<dbReference type="Proteomes" id="UP001190700">
    <property type="component" value="Unassembled WGS sequence"/>
</dbReference>
<evidence type="ECO:0000259" key="7">
    <source>
        <dbReference type="Pfam" id="PF00520"/>
    </source>
</evidence>
<dbReference type="Pfam" id="PF00520">
    <property type="entry name" value="Ion_trans"/>
    <property type="match status" value="1"/>
</dbReference>
<keyword evidence="4 6" id="KW-0472">Membrane</keyword>
<gene>
    <name evidence="8" type="ORF">CYMTET_39442</name>
</gene>
<evidence type="ECO:0000313" key="8">
    <source>
        <dbReference type="EMBL" id="KAK3251210.1"/>
    </source>
</evidence>
<dbReference type="PANTHER" id="PTHR10037">
    <property type="entry name" value="VOLTAGE-GATED CATION CHANNEL CALCIUM AND SODIUM"/>
    <property type="match status" value="1"/>
</dbReference>
<evidence type="ECO:0000256" key="1">
    <source>
        <dbReference type="ARBA" id="ARBA00004141"/>
    </source>
</evidence>
<feature type="transmembrane region" description="Helical" evidence="6">
    <location>
        <begin position="107"/>
        <end position="125"/>
    </location>
</feature>
<organism evidence="8 9">
    <name type="scientific">Cymbomonas tetramitiformis</name>
    <dbReference type="NCBI Taxonomy" id="36881"/>
    <lineage>
        <taxon>Eukaryota</taxon>
        <taxon>Viridiplantae</taxon>
        <taxon>Chlorophyta</taxon>
        <taxon>Pyramimonadophyceae</taxon>
        <taxon>Pyramimonadales</taxon>
        <taxon>Pyramimonadaceae</taxon>
        <taxon>Cymbomonas</taxon>
    </lineage>
</organism>
<dbReference type="PANTHER" id="PTHR10037:SF62">
    <property type="entry name" value="SODIUM CHANNEL PROTEIN 60E"/>
    <property type="match status" value="1"/>
</dbReference>
<evidence type="ECO:0000256" key="4">
    <source>
        <dbReference type="ARBA" id="ARBA00023136"/>
    </source>
</evidence>
<feature type="transmembrane region" description="Helical" evidence="6">
    <location>
        <begin position="224"/>
        <end position="257"/>
    </location>
</feature>
<dbReference type="Gene3D" id="1.10.287.70">
    <property type="match status" value="1"/>
</dbReference>
<feature type="domain" description="Ion transport" evidence="7">
    <location>
        <begin position="107"/>
        <end position="327"/>
    </location>
</feature>
<accession>A0AAE0CBR4</accession>
<keyword evidence="2 6" id="KW-0812">Transmembrane</keyword>
<comment type="subcellular location">
    <subcellularLocation>
        <location evidence="1">Membrane</location>
        <topology evidence="1">Multi-pass membrane protein</topology>
    </subcellularLocation>
</comment>
<evidence type="ECO:0000256" key="5">
    <source>
        <dbReference type="SAM" id="MobiDB-lite"/>
    </source>
</evidence>
<sequence>MVPNAPHSSGQDVEVTAQGHSASLHLQRNGSPDSDSDRLFYPRQSRQTTSPVHDVHLAKLLQPRARRSSVQPSCAIGAVGLETAVPPQPTLGRVRVWVAKVVINTDFERVMLLVILLNAVALCLHDPLHPQTELARWLVLMDIVFLAIFTLEMGLQMLARGLWTPMFTETRPYLKDTWCLLDGFVVVTGYFSVFPVVGTLGVVKMLRVLRPMRSVKRWPGVRVLLDTLVLSIPLLADVLLLLFWLLGMAAIAAVGMFSGTLRGHCYTRETGVVEDIDRLCPVDGSPYPTHRCGREAECMDSGEEPFEGYTHFNNFLWALLTSFQIVTRQASEHLPLCHTLQSIRYILRCEVLPCVGGRKEV</sequence>
<dbReference type="InterPro" id="IPR005821">
    <property type="entry name" value="Ion_trans_dom"/>
</dbReference>
<dbReference type="Gene3D" id="1.20.120.350">
    <property type="entry name" value="Voltage-gated potassium channels. Chain C"/>
    <property type="match status" value="1"/>
</dbReference>
<evidence type="ECO:0000256" key="2">
    <source>
        <dbReference type="ARBA" id="ARBA00022692"/>
    </source>
</evidence>
<evidence type="ECO:0000313" key="9">
    <source>
        <dbReference type="Proteomes" id="UP001190700"/>
    </source>
</evidence>
<proteinExistence type="predicted"/>
<protein>
    <recommendedName>
        <fullName evidence="7">Ion transport domain-containing protein</fullName>
    </recommendedName>
</protein>
<keyword evidence="3 6" id="KW-1133">Transmembrane helix</keyword>
<dbReference type="SUPFAM" id="SSF81324">
    <property type="entry name" value="Voltage-gated potassium channels"/>
    <property type="match status" value="1"/>
</dbReference>